<evidence type="ECO:0000313" key="2">
    <source>
        <dbReference type="EMBL" id="SMY08007.1"/>
    </source>
</evidence>
<reference evidence="2 3" key="1">
    <citation type="submission" date="2017-05" db="EMBL/GenBank/DDBJ databases">
        <authorList>
            <person name="Song R."/>
            <person name="Chenine A.L."/>
            <person name="Ruprecht R.M."/>
        </authorList>
    </citation>
    <scope>NUCLEOTIDE SEQUENCE [LARGE SCALE GENOMIC DNA]</scope>
    <source>
        <strain evidence="2 3">CECT 8899</strain>
    </source>
</reference>
<keyword evidence="3" id="KW-1185">Reference proteome</keyword>
<evidence type="ECO:0000313" key="3">
    <source>
        <dbReference type="Proteomes" id="UP000201613"/>
    </source>
</evidence>
<dbReference type="AlphaFoldDB" id="A0A238LE67"/>
<dbReference type="Proteomes" id="UP000201613">
    <property type="component" value="Unassembled WGS sequence"/>
</dbReference>
<dbReference type="RefSeq" id="WP_093992184.1">
    <property type="nucleotide sequence ID" value="NZ_FXZK01000003.1"/>
</dbReference>
<dbReference type="OrthoDB" id="7854239at2"/>
<keyword evidence="1" id="KW-0812">Transmembrane</keyword>
<accession>A0A238LE67</accession>
<feature type="transmembrane region" description="Helical" evidence="1">
    <location>
        <begin position="21"/>
        <end position="45"/>
    </location>
</feature>
<gene>
    <name evidence="2" type="ORF">LOM8899_02153</name>
</gene>
<keyword evidence="1" id="KW-0472">Membrane</keyword>
<organism evidence="2 3">
    <name type="scientific">Flavimaricola marinus</name>
    <dbReference type="NCBI Taxonomy" id="1819565"/>
    <lineage>
        <taxon>Bacteria</taxon>
        <taxon>Pseudomonadati</taxon>
        <taxon>Pseudomonadota</taxon>
        <taxon>Alphaproteobacteria</taxon>
        <taxon>Rhodobacterales</taxon>
        <taxon>Paracoccaceae</taxon>
        <taxon>Flavimaricola</taxon>
    </lineage>
</organism>
<protein>
    <submittedName>
        <fullName evidence="2">Uncharacterized protein</fullName>
    </submittedName>
</protein>
<sequence>MTEAPDPRPPFGAIRRTLRRMVAAGKTAQFALAIMVLLTVLILLAPTRTIQLQARSLSAEVQIMGEPLQWNLDGAIVCAPSLDRDLTDPDCGAMASQLTLPDEDYEWVRGQQLRIDWTTDDLRITSLNEGSNWPANTVFILSHEDAQRNGALAFVGHVTIGQEIGAGSTGYVLEGQYTIYEQGLLARFLPSWSPDVTRQGEIRRGDAIRIVCKRNWISPCEDEEPLDEPRLFSNQVSGSITMDSDGEAGIHVVGLGVESNSMVEIAYAGRSEALLVRPNWIQRAAASSGLLALSLLFSLIAPLLLPFFEKRKG</sequence>
<dbReference type="EMBL" id="FXZK01000003">
    <property type="protein sequence ID" value="SMY08007.1"/>
    <property type="molecule type" value="Genomic_DNA"/>
</dbReference>
<evidence type="ECO:0000256" key="1">
    <source>
        <dbReference type="SAM" id="Phobius"/>
    </source>
</evidence>
<proteinExistence type="predicted"/>
<name>A0A238LE67_9RHOB</name>
<feature type="transmembrane region" description="Helical" evidence="1">
    <location>
        <begin position="284"/>
        <end position="308"/>
    </location>
</feature>
<keyword evidence="1" id="KW-1133">Transmembrane helix</keyword>